<dbReference type="Gene3D" id="3.40.50.360">
    <property type="match status" value="1"/>
</dbReference>
<evidence type="ECO:0000259" key="2">
    <source>
        <dbReference type="PROSITE" id="PS50902"/>
    </source>
</evidence>
<dbReference type="InterPro" id="IPR001279">
    <property type="entry name" value="Metallo-B-lactamas"/>
</dbReference>
<proteinExistence type="inferred from homology"/>
<dbReference type="Proteomes" id="UP000503251">
    <property type="component" value="Chromosome"/>
</dbReference>
<dbReference type="CDD" id="cd07709">
    <property type="entry name" value="flavodiiron_proteins_MBL-fold"/>
    <property type="match status" value="1"/>
</dbReference>
<dbReference type="Pfam" id="PF00258">
    <property type="entry name" value="Flavodoxin_1"/>
    <property type="match status" value="1"/>
</dbReference>
<dbReference type="SMART" id="SM00849">
    <property type="entry name" value="Lactamase_B"/>
    <property type="match status" value="1"/>
</dbReference>
<evidence type="ECO:0000313" key="4">
    <source>
        <dbReference type="EMBL" id="TVM32792.1"/>
    </source>
</evidence>
<dbReference type="PROSITE" id="PS50902">
    <property type="entry name" value="FLAVODOXIN_LIKE"/>
    <property type="match status" value="1"/>
</dbReference>
<dbReference type="EMBL" id="CP039543">
    <property type="protein sequence ID" value="QJT09298.1"/>
    <property type="molecule type" value="Genomic_DNA"/>
</dbReference>
<dbReference type="GO" id="GO:0010181">
    <property type="term" value="F:FMN binding"/>
    <property type="evidence" value="ECO:0007669"/>
    <property type="project" value="InterPro"/>
</dbReference>
<reference evidence="3 6" key="2">
    <citation type="submission" date="2019-04" db="EMBL/GenBank/DDBJ databases">
        <title>Isolation and culture of sulfate reducing bacteria from the cold seep of the South China Sea.</title>
        <authorList>
            <person name="Sun C."/>
            <person name="Liu R."/>
        </authorList>
    </citation>
    <scope>NUCLEOTIDE SEQUENCE [LARGE SCALE GENOMIC DNA]</scope>
    <source>
        <strain evidence="3 6">CS1</strain>
    </source>
</reference>
<dbReference type="InterPro" id="IPR008254">
    <property type="entry name" value="Flavodoxin/NO_synth"/>
</dbReference>
<dbReference type="OrthoDB" id="9800607at2"/>
<dbReference type="PANTHER" id="PTHR43717:SF1">
    <property type="entry name" value="ANAEROBIC NITRIC OXIDE REDUCTASE FLAVORUBREDOXIN"/>
    <property type="match status" value="1"/>
</dbReference>
<dbReference type="Proteomes" id="UP000434052">
    <property type="component" value="Unassembled WGS sequence"/>
</dbReference>
<dbReference type="Pfam" id="PF19583">
    <property type="entry name" value="ODP"/>
    <property type="match status" value="1"/>
</dbReference>
<dbReference type="PANTHER" id="PTHR43717">
    <property type="entry name" value="ANAEROBIC NITRIC OXIDE REDUCTASE FLAVORUBREDOXIN"/>
    <property type="match status" value="1"/>
</dbReference>
<dbReference type="InterPro" id="IPR029039">
    <property type="entry name" value="Flavoprotein-like_sf"/>
</dbReference>
<dbReference type="SUPFAM" id="SSF56281">
    <property type="entry name" value="Metallo-hydrolase/oxidoreductase"/>
    <property type="match status" value="1"/>
</dbReference>
<gene>
    <name evidence="4" type="ORF">DQK91_13865</name>
    <name evidence="3" type="ORF">E8L03_10250</name>
</gene>
<organism evidence="4 5">
    <name type="scientific">Oceanidesulfovibrio marinus</name>
    <dbReference type="NCBI Taxonomy" id="370038"/>
    <lineage>
        <taxon>Bacteria</taxon>
        <taxon>Pseudomonadati</taxon>
        <taxon>Thermodesulfobacteriota</taxon>
        <taxon>Desulfovibrionia</taxon>
        <taxon>Desulfovibrionales</taxon>
        <taxon>Desulfovibrionaceae</taxon>
        <taxon>Oceanidesulfovibrio</taxon>
    </lineage>
</organism>
<dbReference type="GO" id="GO:0009055">
    <property type="term" value="F:electron transfer activity"/>
    <property type="evidence" value="ECO:0007669"/>
    <property type="project" value="InterPro"/>
</dbReference>
<evidence type="ECO:0000313" key="6">
    <source>
        <dbReference type="Proteomes" id="UP000503251"/>
    </source>
</evidence>
<accession>A0A6P1ZEH7</accession>
<dbReference type="GO" id="GO:0016491">
    <property type="term" value="F:oxidoreductase activity"/>
    <property type="evidence" value="ECO:0007669"/>
    <property type="project" value="InterPro"/>
</dbReference>
<keyword evidence="6" id="KW-1185">Reference proteome</keyword>
<dbReference type="Gene3D" id="3.60.15.10">
    <property type="entry name" value="Ribonuclease Z/Hydroxyacylglutathione hydrolase-like"/>
    <property type="match status" value="1"/>
</dbReference>
<sequence>MRALKLRDDIYWVGAVDWASRDFHGYSRSPWGTTYNAYLVKDEKVTLFDTVKREFAGSLMCSMSHVLDSLEQVDYIVVNHLEPDHAGSLDELVAACKPEKIFCSPMCEKAMGTYFPQYKDWPVEVVKTGETLSLGKRTVEFVETKMLHWPDSMFSYIPEEKMLISNDAFGQNIASSERYADEVDRGLVDRLMREYYGNIVLPFSPIVLKTLELVTELGLEIDLIAPDHGLMFRGDDVQYALKRYQEFAEQKPTMKAVVFYDTMWHSTEQLAGAITQGLQEEGVSVHLLGLKQNHHSAVMTEVMDAGAVVVGSPTHNNGILPYVAATLQYMKGLKPKNKIGGAFGSFGWSGESTKILTDWMEGMGIEMPQDPLRFKNAPTHEMLAQASEWGRNLGRALKEKVGA</sequence>
<dbReference type="InterPro" id="IPR036866">
    <property type="entry name" value="RibonucZ/Hydroxyglut_hydro"/>
</dbReference>
<dbReference type="PIRSF" id="PIRSF005243">
    <property type="entry name" value="ROO"/>
    <property type="match status" value="1"/>
</dbReference>
<dbReference type="GO" id="GO:0046872">
    <property type="term" value="F:metal ion binding"/>
    <property type="evidence" value="ECO:0007669"/>
    <property type="project" value="InterPro"/>
</dbReference>
<protein>
    <submittedName>
        <fullName evidence="4">FprA family A-type flavoprotein</fullName>
    </submittedName>
    <submittedName>
        <fullName evidence="3">MBL fold metallo-hydrolase</fullName>
    </submittedName>
</protein>
<dbReference type="InterPro" id="IPR016440">
    <property type="entry name" value="Rubredoxin-O_OxRdtase"/>
</dbReference>
<name>A0A6P1ZEH7_9BACT</name>
<feature type="domain" description="Flavodoxin-like" evidence="2">
    <location>
        <begin position="256"/>
        <end position="394"/>
    </location>
</feature>
<dbReference type="SUPFAM" id="SSF52218">
    <property type="entry name" value="Flavoproteins"/>
    <property type="match status" value="1"/>
</dbReference>
<dbReference type="AlphaFoldDB" id="A0A6P1ZEH7"/>
<dbReference type="EMBL" id="QMIF01000009">
    <property type="protein sequence ID" value="TVM32792.1"/>
    <property type="molecule type" value="Genomic_DNA"/>
</dbReference>
<dbReference type="RefSeq" id="WP_144305975.1">
    <property type="nucleotide sequence ID" value="NZ_CP039543.1"/>
</dbReference>
<evidence type="ECO:0000313" key="5">
    <source>
        <dbReference type="Proteomes" id="UP000434052"/>
    </source>
</evidence>
<dbReference type="InterPro" id="IPR045761">
    <property type="entry name" value="ODP_dom"/>
</dbReference>
<evidence type="ECO:0000256" key="1">
    <source>
        <dbReference type="ARBA" id="ARBA00007121"/>
    </source>
</evidence>
<comment type="similarity">
    <text evidence="1">In the N-terminal section; belongs to the zinc metallo-hydrolase group 3 family.</text>
</comment>
<reference evidence="4 5" key="1">
    <citation type="submission" date="2018-06" db="EMBL/GenBank/DDBJ databases">
        <title>Complete genome of Desulfovibrio marinus P48SEP.</title>
        <authorList>
            <person name="Crispim J.S."/>
            <person name="Vidigal P.M.P."/>
            <person name="Silva L.C.F."/>
            <person name="Araujo L.C."/>
            <person name="Laguardia C.N."/>
            <person name="Dias R.S."/>
            <person name="Sousa M.P."/>
            <person name="Paula S.O."/>
            <person name="Silva C."/>
        </authorList>
    </citation>
    <scope>NUCLEOTIDE SEQUENCE [LARGE SCALE GENOMIC DNA]</scope>
    <source>
        <strain evidence="4 5">P48SEP</strain>
    </source>
</reference>
<evidence type="ECO:0000313" key="3">
    <source>
        <dbReference type="EMBL" id="QJT09298.1"/>
    </source>
</evidence>